<dbReference type="NCBIfam" id="NF038196">
    <property type="entry name" value="ferrodoxin_EFR1"/>
    <property type="match status" value="1"/>
</dbReference>
<dbReference type="EMBL" id="FQZU01000004">
    <property type="protein sequence ID" value="SHJ09678.1"/>
    <property type="molecule type" value="Genomic_DNA"/>
</dbReference>
<sequence length="266" mass="28511">MDIQSVKVAYFSPTGTSKTVAQAVAQGIGLNNVQQIDITQPGARKQPLKVASNDLLVAAVPVYAGRVPGLLMGWLQSIEADNTPCVCLAVYGNREFDDALLELKETLEKQGCKAVAGAGYIGEHSFSAEDTPIAVSRPDENDLKHARAFGAKIKEKLDSLASADQIPALEVPGNHPYKEMGGGISADFIEVSEACTQCGICEDLCPTNAIDYENDVMVDVDSCIRCCACIKGCPENARSMKASKVKEIAKWLSDNCKEPKQPVNFL</sequence>
<dbReference type="AlphaFoldDB" id="A0A1M6GIC4"/>
<gene>
    <name evidence="6" type="ORF">SAMN02745216_01020</name>
</gene>
<feature type="domain" description="4Fe-4S ferredoxin-type" evidence="5">
    <location>
        <begin position="185"/>
        <end position="215"/>
    </location>
</feature>
<dbReference type="STRING" id="1121393.SAMN02745216_01020"/>
<dbReference type="Gene3D" id="3.40.50.360">
    <property type="match status" value="1"/>
</dbReference>
<accession>A0A1M6GIC4</accession>
<evidence type="ECO:0000259" key="4">
    <source>
        <dbReference type="PROSITE" id="PS50902"/>
    </source>
</evidence>
<dbReference type="InterPro" id="IPR008254">
    <property type="entry name" value="Flavodoxin/NO_synth"/>
</dbReference>
<dbReference type="SUPFAM" id="SSF52218">
    <property type="entry name" value="Flavoproteins"/>
    <property type="match status" value="1"/>
</dbReference>
<keyword evidence="3" id="KW-0411">Iron-sulfur</keyword>
<evidence type="ECO:0000259" key="5">
    <source>
        <dbReference type="PROSITE" id="PS51379"/>
    </source>
</evidence>
<evidence type="ECO:0000313" key="7">
    <source>
        <dbReference type="Proteomes" id="UP000183994"/>
    </source>
</evidence>
<feature type="domain" description="4Fe-4S ferredoxin-type" evidence="5">
    <location>
        <begin position="216"/>
        <end position="243"/>
    </location>
</feature>
<dbReference type="Pfam" id="PF00037">
    <property type="entry name" value="Fer4"/>
    <property type="match status" value="1"/>
</dbReference>
<feature type="domain" description="Flavodoxin-like" evidence="4">
    <location>
        <begin position="6"/>
        <end position="154"/>
    </location>
</feature>
<reference evidence="7" key="1">
    <citation type="submission" date="2016-11" db="EMBL/GenBank/DDBJ databases">
        <authorList>
            <person name="Varghese N."/>
            <person name="Submissions S."/>
        </authorList>
    </citation>
    <scope>NUCLEOTIDE SEQUENCE [LARGE SCALE GENOMIC DNA]</scope>
    <source>
        <strain evidence="7">DSM 16219</strain>
    </source>
</reference>
<dbReference type="PANTHER" id="PTHR43122">
    <property type="entry name" value="FERREDOXIN SUBUNIT OF PYRUVATE:FLAVODOXIN OXIDOREDUCTASE-RELATED"/>
    <property type="match status" value="1"/>
</dbReference>
<proteinExistence type="predicted"/>
<dbReference type="GO" id="GO:0046872">
    <property type="term" value="F:metal ion binding"/>
    <property type="evidence" value="ECO:0007669"/>
    <property type="project" value="UniProtKB-KW"/>
</dbReference>
<dbReference type="InterPro" id="IPR017896">
    <property type="entry name" value="4Fe4S_Fe-S-bd"/>
</dbReference>
<dbReference type="PROSITE" id="PS00198">
    <property type="entry name" value="4FE4S_FER_1"/>
    <property type="match status" value="1"/>
</dbReference>
<dbReference type="OrthoDB" id="9798098at2"/>
<organism evidence="6 7">
    <name type="scientific">Desulfatibacillum alkenivorans DSM 16219</name>
    <dbReference type="NCBI Taxonomy" id="1121393"/>
    <lineage>
        <taxon>Bacteria</taxon>
        <taxon>Pseudomonadati</taxon>
        <taxon>Thermodesulfobacteriota</taxon>
        <taxon>Desulfobacteria</taxon>
        <taxon>Desulfobacterales</taxon>
        <taxon>Desulfatibacillaceae</taxon>
        <taxon>Desulfatibacillum</taxon>
    </lineage>
</organism>
<dbReference type="SUPFAM" id="SSF54862">
    <property type="entry name" value="4Fe-4S ferredoxins"/>
    <property type="match status" value="1"/>
</dbReference>
<protein>
    <submittedName>
        <fullName evidence="6">4Fe-4S binding domain-containing protein</fullName>
    </submittedName>
</protein>
<evidence type="ECO:0000256" key="3">
    <source>
        <dbReference type="ARBA" id="ARBA00023014"/>
    </source>
</evidence>
<name>A0A1M6GIC4_9BACT</name>
<dbReference type="RefSeq" id="WP_073473627.1">
    <property type="nucleotide sequence ID" value="NZ_FQZU01000004.1"/>
</dbReference>
<keyword evidence="1" id="KW-0479">Metal-binding</keyword>
<dbReference type="Gene3D" id="3.30.70.20">
    <property type="match status" value="1"/>
</dbReference>
<dbReference type="Proteomes" id="UP000183994">
    <property type="component" value="Unassembled WGS sequence"/>
</dbReference>
<keyword evidence="2" id="KW-0408">Iron</keyword>
<dbReference type="PROSITE" id="PS50902">
    <property type="entry name" value="FLAVODOXIN_LIKE"/>
    <property type="match status" value="1"/>
</dbReference>
<evidence type="ECO:0000313" key="6">
    <source>
        <dbReference type="EMBL" id="SHJ09678.1"/>
    </source>
</evidence>
<evidence type="ECO:0000256" key="2">
    <source>
        <dbReference type="ARBA" id="ARBA00023004"/>
    </source>
</evidence>
<dbReference type="GO" id="GO:0010181">
    <property type="term" value="F:FMN binding"/>
    <property type="evidence" value="ECO:0007669"/>
    <property type="project" value="InterPro"/>
</dbReference>
<evidence type="ECO:0000256" key="1">
    <source>
        <dbReference type="ARBA" id="ARBA00022723"/>
    </source>
</evidence>
<dbReference type="GO" id="GO:0051536">
    <property type="term" value="F:iron-sulfur cluster binding"/>
    <property type="evidence" value="ECO:0007669"/>
    <property type="project" value="UniProtKB-KW"/>
</dbReference>
<dbReference type="InterPro" id="IPR047964">
    <property type="entry name" value="EFR1-like"/>
</dbReference>
<keyword evidence="7" id="KW-1185">Reference proteome</keyword>
<dbReference type="InterPro" id="IPR029039">
    <property type="entry name" value="Flavoprotein-like_sf"/>
</dbReference>
<dbReference type="PROSITE" id="PS51379">
    <property type="entry name" value="4FE4S_FER_2"/>
    <property type="match status" value="2"/>
</dbReference>
<dbReference type="PANTHER" id="PTHR43122:SF1">
    <property type="entry name" value="IRON-SULFUR-BINDING PROTEIN"/>
    <property type="match status" value="1"/>
</dbReference>
<dbReference type="InterPro" id="IPR017900">
    <property type="entry name" value="4Fe4S_Fe_S_CS"/>
</dbReference>